<protein>
    <submittedName>
        <fullName evidence="1">Uncharacterized protein</fullName>
    </submittedName>
</protein>
<sequence length="187" mass="21491">MKIIEGVKGSKARVNDDKTVDYCLIEKALPQQEYGEYAFLSEVSLEKSNDSDPMYSLVRLVDLIEDAKYDDDATFDSFDKNSIVINEATGQLFFSSELLKNKEFREKDFDYSVEVDLKSDVLDMAKDAIKNVNGEDEAKKKLELSTYVINQVADAALSYVEWQHLCTCFDEIEQDMSAYPEYYQENK</sequence>
<reference evidence="2 4" key="2">
    <citation type="submission" date="2019-12" db="EMBL/GenBank/DDBJ databases">
        <title>Complete Genome Sequences of Lactobacillus strains, C25 and P38, Isolated from Chicken Cecum.</title>
        <authorList>
            <person name="Hassan H.M."/>
            <person name="Mendoza M."/>
            <person name="Rezvani M."/>
            <person name="Koci M.D."/>
            <person name="Dickey A.N."/>
            <person name="Scholl E.H."/>
        </authorList>
    </citation>
    <scope>NUCLEOTIDE SEQUENCE [LARGE SCALE GENOMIC DNA]</scope>
    <source>
        <strain evidence="2 4">C25</strain>
        <plasmid evidence="2 4">unnamed</plasmid>
    </source>
</reference>
<dbReference type="EMBL" id="VUAO01000041">
    <property type="protein sequence ID" value="KAA8796215.1"/>
    <property type="molecule type" value="Genomic_DNA"/>
</dbReference>
<evidence type="ECO:0000313" key="3">
    <source>
        <dbReference type="Proteomes" id="UP000322051"/>
    </source>
</evidence>
<accession>A0AAN6AFU1</accession>
<evidence type="ECO:0000313" key="4">
    <source>
        <dbReference type="Proteomes" id="UP000464915"/>
    </source>
</evidence>
<dbReference type="Proteomes" id="UP000464915">
    <property type="component" value="Plasmid unnamed"/>
</dbReference>
<organism evidence="1 3">
    <name type="scientific">Lactobacillus crispatus</name>
    <dbReference type="NCBI Taxonomy" id="47770"/>
    <lineage>
        <taxon>Bacteria</taxon>
        <taxon>Bacillati</taxon>
        <taxon>Bacillota</taxon>
        <taxon>Bacilli</taxon>
        <taxon>Lactobacillales</taxon>
        <taxon>Lactobacillaceae</taxon>
        <taxon>Lactobacillus</taxon>
    </lineage>
</organism>
<evidence type="ECO:0000313" key="1">
    <source>
        <dbReference type="EMBL" id="KAA8796215.1"/>
    </source>
</evidence>
<evidence type="ECO:0000313" key="2">
    <source>
        <dbReference type="EMBL" id="QHQ69081.1"/>
    </source>
</evidence>
<proteinExistence type="predicted"/>
<dbReference type="Proteomes" id="UP000322051">
    <property type="component" value="Unassembled WGS sequence"/>
</dbReference>
<name>A0AAN6AFU1_9LACO</name>
<keyword evidence="2" id="KW-0614">Plasmid</keyword>
<gene>
    <name evidence="1" type="ORF">F1C02_10340</name>
    <name evidence="2" type="ORF">GSR61_10870</name>
</gene>
<geneLocation type="plasmid" evidence="2 4">
    <name>unnamed</name>
</geneLocation>
<dbReference type="RefSeq" id="WP_065989236.1">
    <property type="nucleotide sequence ID" value="NZ_CP047143.1"/>
</dbReference>
<dbReference type="AlphaFoldDB" id="A0AAN6AFU1"/>
<dbReference type="EMBL" id="CP047143">
    <property type="protein sequence ID" value="QHQ69081.1"/>
    <property type="molecule type" value="Genomic_DNA"/>
</dbReference>
<reference evidence="1 3" key="1">
    <citation type="submission" date="2019-09" db="EMBL/GenBank/DDBJ databases">
        <title>Comparative analysis of L. crispatus genomes revealed niche specific adaptation to different host and body sites.</title>
        <authorList>
            <person name="Pan M."/>
            <person name="Hidalgo-Cantabrana C."/>
            <person name="Barrangou R."/>
        </authorList>
    </citation>
    <scope>NUCLEOTIDE SEQUENCE [LARGE SCALE GENOMIC DNA]</scope>
    <source>
        <strain evidence="1 3">NCK973</strain>
    </source>
</reference>